<dbReference type="GO" id="GO:0003848">
    <property type="term" value="F:2-amino-4-hydroxy-6-hydroxymethyldihydropteridine diphosphokinase activity"/>
    <property type="evidence" value="ECO:0007669"/>
    <property type="project" value="UniProtKB-EC"/>
</dbReference>
<evidence type="ECO:0000256" key="3">
    <source>
        <dbReference type="ARBA" id="ARBA00022679"/>
    </source>
</evidence>
<sequence>MEVNQEIEINDVTLKVHGDHRQPGNCLQNNVPVSLALRIGTRDGKETADGARTFLKHSDVTKTIAEYVTSHTFTSPENIAEDVAKVTIVGFQTTWVEVRVNVVEEGPQSVHNPGTINIRRTREDFPRPIVFISLGSNICPEKNLTNAVRLLRERTTVVAASKVFITPPQLDTNQPPYHNMAVKILTPGDPYDLKRALYDIEDKLLRVRDPLRKNGPHTIDLDISFWDDVTFSFTAFNRDTLGTSEKTTLSDHTKVKSGTKLQQIPHPDTLKFAHTIVPLADLDPDFKHPVVMKTLAEVAMEVTGHVDFKGVFETADFKIYD</sequence>
<evidence type="ECO:0000256" key="5">
    <source>
        <dbReference type="ARBA" id="ARBA00022777"/>
    </source>
</evidence>
<dbReference type="Gene3D" id="3.30.1130.10">
    <property type="match status" value="1"/>
</dbReference>
<keyword evidence="5" id="KW-0418">Kinase</keyword>
<dbReference type="InParanoid" id="A0A1S3H5H5"/>
<dbReference type="PANTHER" id="PTHR43071">
    <property type="entry name" value="2-AMINO-4-HYDROXY-6-HYDROXYMETHYLDIHYDROPTERIDINE PYROPHOSPHOKINASE"/>
    <property type="match status" value="1"/>
</dbReference>
<evidence type="ECO:0000256" key="6">
    <source>
        <dbReference type="ARBA" id="ARBA00022840"/>
    </source>
</evidence>
<dbReference type="GO" id="GO:0016301">
    <property type="term" value="F:kinase activity"/>
    <property type="evidence" value="ECO:0007669"/>
    <property type="project" value="UniProtKB-KW"/>
</dbReference>
<dbReference type="KEGG" id="lak:106152384"/>
<evidence type="ECO:0000259" key="8">
    <source>
        <dbReference type="Pfam" id="PF01288"/>
    </source>
</evidence>
<dbReference type="GO" id="GO:0005524">
    <property type="term" value="F:ATP binding"/>
    <property type="evidence" value="ECO:0007669"/>
    <property type="project" value="UniProtKB-KW"/>
</dbReference>
<accession>A0A1S3H5H5</accession>
<dbReference type="GeneID" id="106152384"/>
<dbReference type="Gene3D" id="3.30.70.560">
    <property type="entry name" value="7,8-Dihydro-6-hydroxymethylpterin-pyrophosphokinase HPPK"/>
    <property type="match status" value="1"/>
</dbReference>
<dbReference type="Proteomes" id="UP000085678">
    <property type="component" value="Unplaced"/>
</dbReference>
<dbReference type="InterPro" id="IPR035907">
    <property type="entry name" value="Hppk_sf"/>
</dbReference>
<dbReference type="UniPathway" id="UPA00077">
    <property type="reaction ID" value="UER00155"/>
</dbReference>
<evidence type="ECO:0000256" key="4">
    <source>
        <dbReference type="ARBA" id="ARBA00022741"/>
    </source>
</evidence>
<dbReference type="EC" id="2.7.6.3" evidence="2"/>
<proteinExistence type="predicted"/>
<keyword evidence="4" id="KW-0547">Nucleotide-binding</keyword>
<dbReference type="SUPFAM" id="SSF55620">
    <property type="entry name" value="Tetrahydrobiopterin biosynthesis enzymes-like"/>
    <property type="match status" value="1"/>
</dbReference>
<evidence type="ECO:0000313" key="9">
    <source>
        <dbReference type="Proteomes" id="UP000085678"/>
    </source>
</evidence>
<feature type="domain" description="7,8-dihydro-6-hydroxymethylpterin-pyrophosphokinase" evidence="8">
    <location>
        <begin position="131"/>
        <end position="284"/>
    </location>
</feature>
<dbReference type="InterPro" id="IPR000550">
    <property type="entry name" value="Hppk"/>
</dbReference>
<dbReference type="PANTHER" id="PTHR43071:SF1">
    <property type="entry name" value="2-AMINO-4-HYDROXY-6-HYDROXYMETHYLDIHYDROPTERIDINE PYROPHOSPHOKINASE"/>
    <property type="match status" value="1"/>
</dbReference>
<name>A0A1S3H5H5_LINAN</name>
<evidence type="ECO:0000313" key="10">
    <source>
        <dbReference type="RefSeq" id="XP_013381390.1"/>
    </source>
</evidence>
<dbReference type="CDD" id="cd00483">
    <property type="entry name" value="HPPK"/>
    <property type="match status" value="1"/>
</dbReference>
<evidence type="ECO:0000256" key="1">
    <source>
        <dbReference type="ARBA" id="ARBA00005051"/>
    </source>
</evidence>
<dbReference type="AlphaFoldDB" id="A0A1S3H5H5"/>
<dbReference type="GO" id="GO:0046656">
    <property type="term" value="P:folic acid biosynthetic process"/>
    <property type="evidence" value="ECO:0007669"/>
    <property type="project" value="UniProtKB-KW"/>
</dbReference>
<dbReference type="SUPFAM" id="SSF55083">
    <property type="entry name" value="6-hydroxymethyl-7,8-dihydropterin pyrophosphokinase, HPPK"/>
    <property type="match status" value="1"/>
</dbReference>
<keyword evidence="3" id="KW-0808">Transferase</keyword>
<dbReference type="STRING" id="7574.A0A1S3H5H5"/>
<reference evidence="10" key="1">
    <citation type="submission" date="2025-08" db="UniProtKB">
        <authorList>
            <consortium name="RefSeq"/>
        </authorList>
    </citation>
    <scope>IDENTIFICATION</scope>
    <source>
        <tissue evidence="10">Gonads</tissue>
    </source>
</reference>
<keyword evidence="9" id="KW-1185">Reference proteome</keyword>
<evidence type="ECO:0000256" key="2">
    <source>
        <dbReference type="ARBA" id="ARBA00013253"/>
    </source>
</evidence>
<keyword evidence="7" id="KW-0289">Folate biosynthesis</keyword>
<dbReference type="GO" id="GO:0046654">
    <property type="term" value="P:tetrahydrofolate biosynthetic process"/>
    <property type="evidence" value="ECO:0007669"/>
    <property type="project" value="UniProtKB-UniPathway"/>
</dbReference>
<dbReference type="NCBIfam" id="TIGR01498">
    <property type="entry name" value="folK"/>
    <property type="match status" value="1"/>
</dbReference>
<dbReference type="OrthoDB" id="8122391at2759"/>
<dbReference type="RefSeq" id="XP_013381390.1">
    <property type="nucleotide sequence ID" value="XM_013525936.1"/>
</dbReference>
<protein>
    <recommendedName>
        <fullName evidence="2">2-amino-4-hydroxy-6-hydroxymethyldihydropteridine diphosphokinase</fullName>
        <ecNumber evidence="2">2.7.6.3</ecNumber>
    </recommendedName>
</protein>
<evidence type="ECO:0000256" key="7">
    <source>
        <dbReference type="ARBA" id="ARBA00022909"/>
    </source>
</evidence>
<keyword evidence="6" id="KW-0067">ATP-binding</keyword>
<organism evidence="9 10">
    <name type="scientific">Lingula anatina</name>
    <name type="common">Brachiopod</name>
    <name type="synonym">Lingula unguis</name>
    <dbReference type="NCBI Taxonomy" id="7574"/>
    <lineage>
        <taxon>Eukaryota</taxon>
        <taxon>Metazoa</taxon>
        <taxon>Spiralia</taxon>
        <taxon>Lophotrochozoa</taxon>
        <taxon>Brachiopoda</taxon>
        <taxon>Linguliformea</taxon>
        <taxon>Lingulata</taxon>
        <taxon>Lingulida</taxon>
        <taxon>Linguloidea</taxon>
        <taxon>Lingulidae</taxon>
        <taxon>Lingula</taxon>
    </lineage>
</organism>
<dbReference type="InterPro" id="IPR043133">
    <property type="entry name" value="GTP-CH-I_C/QueF"/>
</dbReference>
<comment type="pathway">
    <text evidence="1">Cofactor biosynthesis; tetrahydrofolate biosynthesis; 2-amino-4-hydroxy-6-hydroxymethyl-7,8-dihydropteridine diphosphate from 7,8-dihydroneopterin triphosphate: step 4/4.</text>
</comment>
<gene>
    <name evidence="10" type="primary">LOC106152384</name>
</gene>
<dbReference type="Pfam" id="PF01288">
    <property type="entry name" value="HPPK"/>
    <property type="match status" value="1"/>
</dbReference>